<feature type="compositionally biased region" description="Basic residues" evidence="1">
    <location>
        <begin position="203"/>
        <end position="237"/>
    </location>
</feature>
<comment type="caution">
    <text evidence="2">The sequence shown here is derived from an EMBL/GenBank/DDBJ whole genome shotgun (WGS) entry which is preliminary data.</text>
</comment>
<name>A0A5N5H3I7_9ROSA</name>
<evidence type="ECO:0000313" key="2">
    <source>
        <dbReference type="EMBL" id="KAB2622465.1"/>
    </source>
</evidence>
<dbReference type="EMBL" id="SMOL01000231">
    <property type="protein sequence ID" value="KAB2622465.1"/>
    <property type="molecule type" value="Genomic_DNA"/>
</dbReference>
<dbReference type="AlphaFoldDB" id="A0A5N5H3I7"/>
<organism evidence="2 3">
    <name type="scientific">Pyrus ussuriensis x Pyrus communis</name>
    <dbReference type="NCBI Taxonomy" id="2448454"/>
    <lineage>
        <taxon>Eukaryota</taxon>
        <taxon>Viridiplantae</taxon>
        <taxon>Streptophyta</taxon>
        <taxon>Embryophyta</taxon>
        <taxon>Tracheophyta</taxon>
        <taxon>Spermatophyta</taxon>
        <taxon>Magnoliopsida</taxon>
        <taxon>eudicotyledons</taxon>
        <taxon>Gunneridae</taxon>
        <taxon>Pentapetalae</taxon>
        <taxon>rosids</taxon>
        <taxon>fabids</taxon>
        <taxon>Rosales</taxon>
        <taxon>Rosaceae</taxon>
        <taxon>Amygdaloideae</taxon>
        <taxon>Maleae</taxon>
        <taxon>Pyrus</taxon>
    </lineage>
</organism>
<feature type="compositionally biased region" description="Basic and acidic residues" evidence="1">
    <location>
        <begin position="187"/>
        <end position="202"/>
    </location>
</feature>
<sequence length="388" mass="44418">MNLDYLDLVEEMDRFNNFAWGSISFEQLHDSLLFAALRRGKGRVEGDDEGDEEEGEGEVRGTKKVQWFGWGCKGFSYAFHVICVAFIGNIGFMNVSCTIKEIILIEAVRKKAYWASGHDADVVIGENLTPGTNYVCELKMQLKELKVLFERLAHEKEISNKNFMKKVKELSNVVEELRRVVMEKPVEENTKEEDEGKKMWEKKLKKMEKTKKREKKKKMKSQKTIRQKKRKEVKRRNKKEDLGGQIGGNVQTVVEEEEKPKEDEDDGGENGGDEKSGFESYCQGSYDERNAEVKSRGRKRGCMNMATYTWQATTKLAPIAHVLLDLLFTLSRDVKKGHWPIDISPRSLQQDNGGKKVQFGAIWSSFGLGMDSTCLEQGGWTKLKFKKG</sequence>
<reference evidence="2 3" key="3">
    <citation type="submission" date="2019-11" db="EMBL/GenBank/DDBJ databases">
        <title>A de novo genome assembly of a pear dwarfing rootstock.</title>
        <authorList>
            <person name="Wang F."/>
            <person name="Wang J."/>
            <person name="Li S."/>
            <person name="Zhang Y."/>
            <person name="Fang M."/>
            <person name="Ma L."/>
            <person name="Zhao Y."/>
            <person name="Jiang S."/>
        </authorList>
    </citation>
    <scope>NUCLEOTIDE SEQUENCE [LARGE SCALE GENOMIC DNA]</scope>
    <source>
        <strain evidence="2">S2</strain>
        <tissue evidence="2">Leaf</tissue>
    </source>
</reference>
<reference evidence="2 3" key="1">
    <citation type="submission" date="2019-09" db="EMBL/GenBank/DDBJ databases">
        <authorList>
            <person name="Ou C."/>
        </authorList>
    </citation>
    <scope>NUCLEOTIDE SEQUENCE [LARGE SCALE GENOMIC DNA]</scope>
    <source>
        <strain evidence="2">S2</strain>
        <tissue evidence="2">Leaf</tissue>
    </source>
</reference>
<reference evidence="3" key="2">
    <citation type="submission" date="2019-10" db="EMBL/GenBank/DDBJ databases">
        <title>A de novo genome assembly of a pear dwarfing rootstock.</title>
        <authorList>
            <person name="Wang F."/>
            <person name="Wang J."/>
            <person name="Li S."/>
            <person name="Zhang Y."/>
            <person name="Fang M."/>
            <person name="Ma L."/>
            <person name="Zhao Y."/>
            <person name="Jiang S."/>
        </authorList>
    </citation>
    <scope>NUCLEOTIDE SEQUENCE [LARGE SCALE GENOMIC DNA]</scope>
</reference>
<protein>
    <submittedName>
        <fullName evidence="2">Myelin transcription factor 1-like</fullName>
    </submittedName>
</protein>
<evidence type="ECO:0000313" key="3">
    <source>
        <dbReference type="Proteomes" id="UP000327157"/>
    </source>
</evidence>
<proteinExistence type="predicted"/>
<gene>
    <name evidence="2" type="ORF">D8674_024647</name>
</gene>
<accession>A0A5N5H3I7</accession>
<keyword evidence="3" id="KW-1185">Reference proteome</keyword>
<dbReference type="OrthoDB" id="10544410at2759"/>
<feature type="region of interest" description="Disordered" evidence="1">
    <location>
        <begin position="187"/>
        <end position="281"/>
    </location>
</feature>
<evidence type="ECO:0000256" key="1">
    <source>
        <dbReference type="SAM" id="MobiDB-lite"/>
    </source>
</evidence>
<dbReference type="Proteomes" id="UP000327157">
    <property type="component" value="Chromosome 4"/>
</dbReference>